<gene>
    <name evidence="2" type="ORF">PV327_001054</name>
</gene>
<dbReference type="Proteomes" id="UP001168972">
    <property type="component" value="Unassembled WGS sequence"/>
</dbReference>
<evidence type="ECO:0000313" key="3">
    <source>
        <dbReference type="Proteomes" id="UP001168972"/>
    </source>
</evidence>
<proteinExistence type="predicted"/>
<evidence type="ECO:0000313" key="2">
    <source>
        <dbReference type="EMBL" id="KAK0182975.1"/>
    </source>
</evidence>
<organism evidence="2 3">
    <name type="scientific">Microctonus hyperodae</name>
    <name type="common">Parasitoid wasp</name>
    <dbReference type="NCBI Taxonomy" id="165561"/>
    <lineage>
        <taxon>Eukaryota</taxon>
        <taxon>Metazoa</taxon>
        <taxon>Ecdysozoa</taxon>
        <taxon>Arthropoda</taxon>
        <taxon>Hexapoda</taxon>
        <taxon>Insecta</taxon>
        <taxon>Pterygota</taxon>
        <taxon>Neoptera</taxon>
        <taxon>Endopterygota</taxon>
        <taxon>Hymenoptera</taxon>
        <taxon>Apocrita</taxon>
        <taxon>Ichneumonoidea</taxon>
        <taxon>Braconidae</taxon>
        <taxon>Euphorinae</taxon>
        <taxon>Microctonus</taxon>
    </lineage>
</organism>
<evidence type="ECO:0000256" key="1">
    <source>
        <dbReference type="SAM" id="MobiDB-lite"/>
    </source>
</evidence>
<protein>
    <submittedName>
        <fullName evidence="2">Uncharacterized protein</fullName>
    </submittedName>
</protein>
<feature type="compositionally biased region" description="Basic and acidic residues" evidence="1">
    <location>
        <begin position="16"/>
        <end position="36"/>
    </location>
</feature>
<reference evidence="2" key="1">
    <citation type="journal article" date="2023" name="bioRxiv">
        <title>Scaffold-level genome assemblies of two parasitoid biocontrol wasps reveal the parthenogenesis mechanism and an associated novel virus.</title>
        <authorList>
            <person name="Inwood S."/>
            <person name="Skelly J."/>
            <person name="Guhlin J."/>
            <person name="Harrop T."/>
            <person name="Goldson S."/>
            <person name="Dearden P."/>
        </authorList>
    </citation>
    <scope>NUCLEOTIDE SEQUENCE</scope>
    <source>
        <strain evidence="2">Lincoln</strain>
        <tissue evidence="2">Whole body</tissue>
    </source>
</reference>
<reference evidence="2" key="2">
    <citation type="submission" date="2023-03" db="EMBL/GenBank/DDBJ databases">
        <authorList>
            <person name="Inwood S.N."/>
            <person name="Skelly J.G."/>
            <person name="Guhlin J."/>
            <person name="Harrop T.W.R."/>
            <person name="Goldson S.G."/>
            <person name="Dearden P.K."/>
        </authorList>
    </citation>
    <scope>NUCLEOTIDE SEQUENCE</scope>
    <source>
        <strain evidence="2">Lincoln</strain>
        <tissue evidence="2">Whole body</tissue>
    </source>
</reference>
<name>A0AA39G8E1_MICHY</name>
<accession>A0AA39G8E1</accession>
<comment type="caution">
    <text evidence="2">The sequence shown here is derived from an EMBL/GenBank/DDBJ whole genome shotgun (WGS) entry which is preliminary data.</text>
</comment>
<feature type="region of interest" description="Disordered" evidence="1">
    <location>
        <begin position="1"/>
        <end position="85"/>
    </location>
</feature>
<keyword evidence="3" id="KW-1185">Reference proteome</keyword>
<dbReference type="AlphaFoldDB" id="A0AA39G8E1"/>
<sequence>MRQVPILQAFHQDAIGGREGEEKEEEASRTARDIKGYRGVLTLQRNPGPVAGPPSQGDSLPSRTSRRAQPLKSMSFLIATKPQSN</sequence>
<dbReference type="EMBL" id="JAQQBR010000001">
    <property type="protein sequence ID" value="KAK0182975.1"/>
    <property type="molecule type" value="Genomic_DNA"/>
</dbReference>